<dbReference type="PROSITE" id="PS51062">
    <property type="entry name" value="RUNT"/>
    <property type="match status" value="1"/>
</dbReference>
<dbReference type="GO" id="GO:0005524">
    <property type="term" value="F:ATP binding"/>
    <property type="evidence" value="ECO:0007669"/>
    <property type="project" value="InterPro"/>
</dbReference>
<comment type="caution">
    <text evidence="6">The sequence shown here is derived from an EMBL/GenBank/DDBJ whole genome shotgun (WGS) entry which is preliminary data.</text>
</comment>
<dbReference type="InterPro" id="IPR008967">
    <property type="entry name" value="p53-like_TF_DNA-bd_sf"/>
</dbReference>
<accession>A0A9X0DB16</accession>
<dbReference type="AlphaFoldDB" id="A0A9X0DB16"/>
<name>A0A9X0DB16_9CNID</name>
<keyword evidence="7" id="KW-1185">Reference proteome</keyword>
<dbReference type="GO" id="GO:0000981">
    <property type="term" value="F:DNA-binding transcription factor activity, RNA polymerase II-specific"/>
    <property type="evidence" value="ECO:0007669"/>
    <property type="project" value="TreeGrafter"/>
</dbReference>
<evidence type="ECO:0000259" key="5">
    <source>
        <dbReference type="PROSITE" id="PS51062"/>
    </source>
</evidence>
<evidence type="ECO:0000313" key="6">
    <source>
        <dbReference type="EMBL" id="KAJ7391484.1"/>
    </source>
</evidence>
<dbReference type="Pfam" id="PF00853">
    <property type="entry name" value="Runt"/>
    <property type="match status" value="1"/>
</dbReference>
<feature type="domain" description="Runt" evidence="5">
    <location>
        <begin position="18"/>
        <end position="146"/>
    </location>
</feature>
<dbReference type="GO" id="GO:0000978">
    <property type="term" value="F:RNA polymerase II cis-regulatory region sequence-specific DNA binding"/>
    <property type="evidence" value="ECO:0007669"/>
    <property type="project" value="TreeGrafter"/>
</dbReference>
<keyword evidence="2" id="KW-0805">Transcription regulation</keyword>
<gene>
    <name evidence="6" type="primary">RUNX2</name>
    <name evidence="6" type="ORF">OS493_018531</name>
</gene>
<dbReference type="PANTHER" id="PTHR11950:SF31">
    <property type="entry name" value="SEGMENTATION PROTEIN RUNT"/>
    <property type="match status" value="1"/>
</dbReference>
<keyword evidence="4" id="KW-0539">Nucleus</keyword>
<protein>
    <submittedName>
        <fullName evidence="6">Runt- transcription factor</fullName>
    </submittedName>
</protein>
<keyword evidence="3" id="KW-0804">Transcription</keyword>
<evidence type="ECO:0000256" key="1">
    <source>
        <dbReference type="ARBA" id="ARBA00004123"/>
    </source>
</evidence>
<comment type="subcellular location">
    <subcellularLocation>
        <location evidence="1">Nucleus</location>
    </subcellularLocation>
</comment>
<dbReference type="EMBL" id="MU825406">
    <property type="protein sequence ID" value="KAJ7391484.1"/>
    <property type="molecule type" value="Genomic_DNA"/>
</dbReference>
<dbReference type="Gene3D" id="2.60.40.720">
    <property type="match status" value="1"/>
</dbReference>
<proteinExistence type="predicted"/>
<sequence length="513" mass="55687">MTTVTENAGPRKIRGERSLIEALAEYPGELVKTDSPNFVCSVLPSHWRCNKTLPVAFKVVALGDIPDGILVSIAAGNDENFAAELRNATAVMKNQVARFNDLRFVGRSGRGKTFTLTITVKTDPPQVATYCRAIKVTVDGPREPRRHRTRSDERDQANAYEQFHFSDRLSELGFEGLRRSIRDNSFAPFTELHPGPLQPVKLPPDASAFSALAPDNNQIRSPSTWGFHSFPGFLGPNIPPHPPPEAQVNLSALSALQQNGIPAPRPQVNMQNTNGNVPMLPHYSEPRFQGIGQFPFRSSPQATTNTTLTTVTDGIGGGMNQVCSAPPMDPAHSMFPSQCQQLNAPPGTNNVMNNSMLNNNSLPNGMVNNGYSFRPQPFMQQTAMTKGNMQITQTTSNSLVGHMNHQINTTAGVSFPLSRPGVMPLVGQGMGVGSPAVSQRIPLPLGNVDLNSVGGFNTMSRNDGHGMISLKQEPMDMSNHIVNHHAGLEVSHADTALHERNGTTTPKGVWRPY</sequence>
<dbReference type="Proteomes" id="UP001163046">
    <property type="component" value="Unassembled WGS sequence"/>
</dbReference>
<dbReference type="GO" id="GO:0005634">
    <property type="term" value="C:nucleus"/>
    <property type="evidence" value="ECO:0007669"/>
    <property type="project" value="UniProtKB-SubCell"/>
</dbReference>
<evidence type="ECO:0000256" key="2">
    <source>
        <dbReference type="ARBA" id="ARBA00023015"/>
    </source>
</evidence>
<reference evidence="6" key="1">
    <citation type="submission" date="2023-01" db="EMBL/GenBank/DDBJ databases">
        <title>Genome assembly of the deep-sea coral Lophelia pertusa.</title>
        <authorList>
            <person name="Herrera S."/>
            <person name="Cordes E."/>
        </authorList>
    </citation>
    <scope>NUCLEOTIDE SEQUENCE</scope>
    <source>
        <strain evidence="6">USNM1676648</strain>
        <tissue evidence="6">Polyp</tissue>
    </source>
</reference>
<evidence type="ECO:0000313" key="7">
    <source>
        <dbReference type="Proteomes" id="UP001163046"/>
    </source>
</evidence>
<evidence type="ECO:0000256" key="3">
    <source>
        <dbReference type="ARBA" id="ARBA00023163"/>
    </source>
</evidence>
<evidence type="ECO:0000256" key="4">
    <source>
        <dbReference type="ARBA" id="ARBA00023242"/>
    </source>
</evidence>
<dbReference type="SUPFAM" id="SSF49417">
    <property type="entry name" value="p53-like transcription factors"/>
    <property type="match status" value="1"/>
</dbReference>
<organism evidence="6 7">
    <name type="scientific">Desmophyllum pertusum</name>
    <dbReference type="NCBI Taxonomy" id="174260"/>
    <lineage>
        <taxon>Eukaryota</taxon>
        <taxon>Metazoa</taxon>
        <taxon>Cnidaria</taxon>
        <taxon>Anthozoa</taxon>
        <taxon>Hexacorallia</taxon>
        <taxon>Scleractinia</taxon>
        <taxon>Caryophylliina</taxon>
        <taxon>Caryophylliidae</taxon>
        <taxon>Desmophyllum</taxon>
    </lineage>
</organism>
<dbReference type="PRINTS" id="PR00967">
    <property type="entry name" value="ONCOGENEAML1"/>
</dbReference>
<dbReference type="FunFam" id="2.60.40.720:FF:000001">
    <property type="entry name" value="Runt-related transcription factor"/>
    <property type="match status" value="1"/>
</dbReference>
<dbReference type="InterPro" id="IPR000040">
    <property type="entry name" value="AML1_Runt"/>
</dbReference>
<dbReference type="InterPro" id="IPR013524">
    <property type="entry name" value="Runt_dom"/>
</dbReference>
<dbReference type="OrthoDB" id="10029800at2759"/>
<dbReference type="InterPro" id="IPR012346">
    <property type="entry name" value="p53/RUNT-type_TF_DNA-bd_sf"/>
</dbReference>
<dbReference type="PANTHER" id="PTHR11950">
    <property type="entry name" value="RUNT RELATED"/>
    <property type="match status" value="1"/>
</dbReference>